<protein>
    <submittedName>
        <fullName evidence="2">Uncharacterized protein</fullName>
    </submittedName>
</protein>
<dbReference type="AlphaFoldDB" id="A0A8J2PY28"/>
<comment type="caution">
    <text evidence="2">The sequence shown here is derived from an EMBL/GenBank/DDBJ whole genome shotgun (WGS) entry which is preliminary data.</text>
</comment>
<organism evidence="2 3">
    <name type="scientific">Cercopithifilaria johnstoni</name>
    <dbReference type="NCBI Taxonomy" id="2874296"/>
    <lineage>
        <taxon>Eukaryota</taxon>
        <taxon>Metazoa</taxon>
        <taxon>Ecdysozoa</taxon>
        <taxon>Nematoda</taxon>
        <taxon>Chromadorea</taxon>
        <taxon>Rhabditida</taxon>
        <taxon>Spirurina</taxon>
        <taxon>Spiruromorpha</taxon>
        <taxon>Filarioidea</taxon>
        <taxon>Onchocercidae</taxon>
        <taxon>Cercopithifilaria</taxon>
    </lineage>
</organism>
<proteinExistence type="predicted"/>
<accession>A0A8J2PY28</accession>
<evidence type="ECO:0000313" key="2">
    <source>
        <dbReference type="EMBL" id="CAG9532082.1"/>
    </source>
</evidence>
<keyword evidence="3" id="KW-1185">Reference proteome</keyword>
<dbReference type="Proteomes" id="UP000746747">
    <property type="component" value="Unassembled WGS sequence"/>
</dbReference>
<dbReference type="EMBL" id="CAKAEH010000861">
    <property type="protein sequence ID" value="CAG9532082.1"/>
    <property type="molecule type" value="Genomic_DNA"/>
</dbReference>
<keyword evidence="1" id="KW-0732">Signal</keyword>
<dbReference type="OrthoDB" id="5799464at2759"/>
<evidence type="ECO:0000256" key="1">
    <source>
        <dbReference type="SAM" id="SignalP"/>
    </source>
</evidence>
<feature type="chain" id="PRO_5035281048" evidence="1">
    <location>
        <begin position="23"/>
        <end position="255"/>
    </location>
</feature>
<gene>
    <name evidence="2" type="ORF">CJOHNSTONI_LOCUS2424</name>
</gene>
<name>A0A8J2PY28_9BILA</name>
<sequence length="255" mass="29300">MARSTISTFLLVVSITISLVATKPSIGWNSNGNEELPSFPPEPPSELKSIFPPVTYAQLVAVHRDQSLTIQQKMVKIDEIINALPENILQQLPLPPAFRLLPEYVQEMIKIIRVSKNIAMEDKWLLMILVIESLPNEQRKVLQQMMPNSPTEPLLEFKHILPKDIWNQFIRIYQDANLNNAQKMKRIEELMDRLPGSIRQKLPPTSPFEKLPTEIQEKLQVVHIQQGLSAQQRLQKIKAIIDSLPLEIKKLIFPQ</sequence>
<reference evidence="2" key="1">
    <citation type="submission" date="2021-09" db="EMBL/GenBank/DDBJ databases">
        <authorList>
            <consortium name="Pathogen Informatics"/>
        </authorList>
    </citation>
    <scope>NUCLEOTIDE SEQUENCE</scope>
</reference>
<feature type="signal peptide" evidence="1">
    <location>
        <begin position="1"/>
        <end position="22"/>
    </location>
</feature>
<evidence type="ECO:0000313" key="3">
    <source>
        <dbReference type="Proteomes" id="UP000746747"/>
    </source>
</evidence>